<dbReference type="SFLD" id="SFLDG01067">
    <property type="entry name" value="SPASM/twitch_domain_containing"/>
    <property type="match status" value="1"/>
</dbReference>
<dbReference type="GO" id="GO:0046872">
    <property type="term" value="F:metal ion binding"/>
    <property type="evidence" value="ECO:0007669"/>
    <property type="project" value="UniProtKB-KW"/>
</dbReference>
<dbReference type="PROSITE" id="PS51918">
    <property type="entry name" value="RADICAL_SAM"/>
    <property type="match status" value="1"/>
</dbReference>
<dbReference type="GO" id="GO:0051536">
    <property type="term" value="F:iron-sulfur cluster binding"/>
    <property type="evidence" value="ECO:0007669"/>
    <property type="project" value="UniProtKB-KW"/>
</dbReference>
<dbReference type="InterPro" id="IPR007197">
    <property type="entry name" value="rSAM"/>
</dbReference>
<comment type="caution">
    <text evidence="6">The sequence shown here is derived from an EMBL/GenBank/DDBJ whole genome shotgun (WGS) entry which is preliminary data.</text>
</comment>
<keyword evidence="1" id="KW-0949">S-adenosyl-L-methionine</keyword>
<evidence type="ECO:0000259" key="5">
    <source>
        <dbReference type="PROSITE" id="PS51918"/>
    </source>
</evidence>
<evidence type="ECO:0000256" key="3">
    <source>
        <dbReference type="ARBA" id="ARBA00023004"/>
    </source>
</evidence>
<dbReference type="InterPro" id="IPR058240">
    <property type="entry name" value="rSAM_sf"/>
</dbReference>
<reference evidence="6" key="1">
    <citation type="submission" date="2022-03" db="EMBL/GenBank/DDBJ databases">
        <title>First case of bacteraemia caused by Dielma fastidiosa in a patient hospitalised with diverticulitis.</title>
        <authorList>
            <person name="Forman-Ankjaer B."/>
            <person name="Hvid-Jensen F."/>
            <person name="Kobel C.M."/>
            <person name="Greve T."/>
        </authorList>
    </citation>
    <scope>NUCLEOTIDE SEQUENCE</scope>
    <source>
        <strain evidence="6">AUH_DF_2021</strain>
    </source>
</reference>
<dbReference type="CDD" id="cd01335">
    <property type="entry name" value="Radical_SAM"/>
    <property type="match status" value="1"/>
</dbReference>
<evidence type="ECO:0000313" key="7">
    <source>
        <dbReference type="Proteomes" id="UP001276902"/>
    </source>
</evidence>
<keyword evidence="2" id="KW-0479">Metal-binding</keyword>
<accession>A0AB35UQ10</accession>
<sequence>LEEGSMRFKKIYVEITNVCNMHCSFCIQNKRPQHFMTIDEFSHVINEIKPYTSMIYLHVLGEPLLHPQLFDFMRLAEAAGLFVQLTTNATLIDRCLNGLCEAHNLRQINISVHSFAQHSESEQLAYLKSISDAARRLSDADKYVSLRLWNMRGDEPSDETKQAMRFFENEFQTAINAGERRQSIKLMKQVFLQFDEVFQWPDLANPYVSDTGRCLGWRQMCGILCDGTVVPCCLDSQGIESMGNVFQTSFSDIVTNKANAAMLDELKSGTIKRELCQHCSYRLRFQKGGI</sequence>
<dbReference type="AlphaFoldDB" id="A0AB35UQ10"/>
<evidence type="ECO:0000256" key="1">
    <source>
        <dbReference type="ARBA" id="ARBA00022691"/>
    </source>
</evidence>
<dbReference type="Gene3D" id="3.20.20.70">
    <property type="entry name" value="Aldolase class I"/>
    <property type="match status" value="1"/>
</dbReference>
<organism evidence="6 7">
    <name type="scientific">Dielma fastidiosa</name>
    <dbReference type="NCBI Taxonomy" id="1034346"/>
    <lineage>
        <taxon>Bacteria</taxon>
        <taxon>Bacillati</taxon>
        <taxon>Bacillota</taxon>
        <taxon>Erysipelotrichia</taxon>
        <taxon>Erysipelotrichales</taxon>
        <taxon>Erysipelotrichaceae</taxon>
        <taxon>Dielma</taxon>
    </lineage>
</organism>
<dbReference type="RefSeq" id="WP_320883953.1">
    <property type="nucleotide sequence ID" value="NZ_JALDAW010000018.1"/>
</dbReference>
<dbReference type="Proteomes" id="UP001276902">
    <property type="component" value="Unassembled WGS sequence"/>
</dbReference>
<evidence type="ECO:0000313" key="6">
    <source>
        <dbReference type="EMBL" id="MDY5168845.1"/>
    </source>
</evidence>
<keyword evidence="3" id="KW-0408">Iron</keyword>
<dbReference type="Pfam" id="PF04055">
    <property type="entry name" value="Radical_SAM"/>
    <property type="match status" value="1"/>
</dbReference>
<dbReference type="GO" id="GO:0003824">
    <property type="term" value="F:catalytic activity"/>
    <property type="evidence" value="ECO:0007669"/>
    <property type="project" value="InterPro"/>
</dbReference>
<dbReference type="SUPFAM" id="SSF102114">
    <property type="entry name" value="Radical SAM enzymes"/>
    <property type="match status" value="1"/>
</dbReference>
<dbReference type="InterPro" id="IPR013785">
    <property type="entry name" value="Aldolase_TIM"/>
</dbReference>
<evidence type="ECO:0000256" key="4">
    <source>
        <dbReference type="ARBA" id="ARBA00023014"/>
    </source>
</evidence>
<dbReference type="PANTHER" id="PTHR11228:SF7">
    <property type="entry name" value="PQQA PEPTIDE CYCLASE"/>
    <property type="match status" value="1"/>
</dbReference>
<dbReference type="EMBL" id="JALDAW010000018">
    <property type="protein sequence ID" value="MDY5168845.1"/>
    <property type="molecule type" value="Genomic_DNA"/>
</dbReference>
<evidence type="ECO:0000256" key="2">
    <source>
        <dbReference type="ARBA" id="ARBA00022723"/>
    </source>
</evidence>
<protein>
    <submittedName>
        <fullName evidence="6">Radical SAM protein</fullName>
    </submittedName>
</protein>
<dbReference type="InterPro" id="IPR023885">
    <property type="entry name" value="4Fe4S-binding_SPASM_dom"/>
</dbReference>
<dbReference type="Pfam" id="PF13186">
    <property type="entry name" value="SPASM"/>
    <property type="match status" value="1"/>
</dbReference>
<gene>
    <name evidence="6" type="ORF">MQE39_12075</name>
</gene>
<proteinExistence type="predicted"/>
<keyword evidence="4" id="KW-0411">Iron-sulfur</keyword>
<feature type="domain" description="Radical SAM core" evidence="5">
    <location>
        <begin position="5"/>
        <end position="224"/>
    </location>
</feature>
<name>A0AB35UQ10_9FIRM</name>
<feature type="non-terminal residue" evidence="6">
    <location>
        <position position="1"/>
    </location>
</feature>
<dbReference type="InterPro" id="IPR050377">
    <property type="entry name" value="Radical_SAM_PqqE_MftC-like"/>
</dbReference>
<dbReference type="SFLD" id="SFLDS00029">
    <property type="entry name" value="Radical_SAM"/>
    <property type="match status" value="1"/>
</dbReference>
<dbReference type="PANTHER" id="PTHR11228">
    <property type="entry name" value="RADICAL SAM DOMAIN PROTEIN"/>
    <property type="match status" value="1"/>
</dbReference>